<gene>
    <name evidence="2" type="ORF">BU16DRAFT_468082</name>
</gene>
<dbReference type="EMBL" id="MU004195">
    <property type="protein sequence ID" value="KAF2491619.1"/>
    <property type="molecule type" value="Genomic_DNA"/>
</dbReference>
<dbReference type="InterPro" id="IPR052895">
    <property type="entry name" value="HetReg/Transcr_Mod"/>
</dbReference>
<dbReference type="InterPro" id="IPR010730">
    <property type="entry name" value="HET"/>
</dbReference>
<evidence type="ECO:0000259" key="1">
    <source>
        <dbReference type="Pfam" id="PF06985"/>
    </source>
</evidence>
<protein>
    <submittedName>
        <fullName evidence="2">HET-domain-containing protein</fullName>
    </submittedName>
</protein>
<evidence type="ECO:0000313" key="2">
    <source>
        <dbReference type="EMBL" id="KAF2491619.1"/>
    </source>
</evidence>
<dbReference type="Proteomes" id="UP000799750">
    <property type="component" value="Unassembled WGS sequence"/>
</dbReference>
<dbReference type="PANTHER" id="PTHR24148">
    <property type="entry name" value="ANKYRIN REPEAT DOMAIN-CONTAINING PROTEIN 39 HOMOLOG-RELATED"/>
    <property type="match status" value="1"/>
</dbReference>
<dbReference type="AlphaFoldDB" id="A0A6A6QHQ0"/>
<evidence type="ECO:0000313" key="3">
    <source>
        <dbReference type="Proteomes" id="UP000799750"/>
    </source>
</evidence>
<name>A0A6A6QHQ0_9PEZI</name>
<dbReference type="PANTHER" id="PTHR24148:SF64">
    <property type="entry name" value="HETEROKARYON INCOMPATIBILITY DOMAIN-CONTAINING PROTEIN"/>
    <property type="match status" value="1"/>
</dbReference>
<organism evidence="2 3">
    <name type="scientific">Lophium mytilinum</name>
    <dbReference type="NCBI Taxonomy" id="390894"/>
    <lineage>
        <taxon>Eukaryota</taxon>
        <taxon>Fungi</taxon>
        <taxon>Dikarya</taxon>
        <taxon>Ascomycota</taxon>
        <taxon>Pezizomycotina</taxon>
        <taxon>Dothideomycetes</taxon>
        <taxon>Pleosporomycetidae</taxon>
        <taxon>Mytilinidiales</taxon>
        <taxon>Mytilinidiaceae</taxon>
        <taxon>Lophium</taxon>
    </lineage>
</organism>
<proteinExistence type="predicted"/>
<dbReference type="Pfam" id="PF06985">
    <property type="entry name" value="HET"/>
    <property type="match status" value="1"/>
</dbReference>
<sequence length="152" mass="17416">MEQPPNIYAYQALNAATREIRVLKLHPGREADKISGELLTTVFDSRSPYDALSYQWGNPTVTKPIYLGPNEELQITSFLREALTFIRKHDEVIIIWIDAICISQKDVSERNHQVSMMKEIYSNARTVRVWLNQEIDSSSPCFAILAKLDKCS</sequence>
<accession>A0A6A6QHQ0</accession>
<feature type="domain" description="Heterokaryon incompatibility" evidence="1">
    <location>
        <begin position="49"/>
        <end position="138"/>
    </location>
</feature>
<keyword evidence="3" id="KW-1185">Reference proteome</keyword>
<feature type="non-terminal residue" evidence="2">
    <location>
        <position position="152"/>
    </location>
</feature>
<dbReference type="OrthoDB" id="2157530at2759"/>
<reference evidence="2" key="1">
    <citation type="journal article" date="2020" name="Stud. Mycol.">
        <title>101 Dothideomycetes genomes: a test case for predicting lifestyles and emergence of pathogens.</title>
        <authorList>
            <person name="Haridas S."/>
            <person name="Albert R."/>
            <person name="Binder M."/>
            <person name="Bloem J."/>
            <person name="Labutti K."/>
            <person name="Salamov A."/>
            <person name="Andreopoulos B."/>
            <person name="Baker S."/>
            <person name="Barry K."/>
            <person name="Bills G."/>
            <person name="Bluhm B."/>
            <person name="Cannon C."/>
            <person name="Castanera R."/>
            <person name="Culley D."/>
            <person name="Daum C."/>
            <person name="Ezra D."/>
            <person name="Gonzalez J."/>
            <person name="Henrissat B."/>
            <person name="Kuo A."/>
            <person name="Liang C."/>
            <person name="Lipzen A."/>
            <person name="Lutzoni F."/>
            <person name="Magnuson J."/>
            <person name="Mondo S."/>
            <person name="Nolan M."/>
            <person name="Ohm R."/>
            <person name="Pangilinan J."/>
            <person name="Park H.-J."/>
            <person name="Ramirez L."/>
            <person name="Alfaro M."/>
            <person name="Sun H."/>
            <person name="Tritt A."/>
            <person name="Yoshinaga Y."/>
            <person name="Zwiers L.-H."/>
            <person name="Turgeon B."/>
            <person name="Goodwin S."/>
            <person name="Spatafora J."/>
            <person name="Crous P."/>
            <person name="Grigoriev I."/>
        </authorList>
    </citation>
    <scope>NUCLEOTIDE SEQUENCE</scope>
    <source>
        <strain evidence="2">CBS 269.34</strain>
    </source>
</reference>